<dbReference type="GO" id="GO:0035091">
    <property type="term" value="F:phosphatidylinositol binding"/>
    <property type="evidence" value="ECO:0007669"/>
    <property type="project" value="TreeGrafter"/>
</dbReference>
<dbReference type="InterPro" id="IPR024555">
    <property type="entry name" value="PX-associated"/>
</dbReference>
<reference evidence="3 4" key="1">
    <citation type="journal article" date="2012" name="PLoS Pathog.">
        <title>Diverse lifestyles and strategies of plant pathogenesis encoded in the genomes of eighteen Dothideomycetes fungi.</title>
        <authorList>
            <person name="Ohm R.A."/>
            <person name="Feau N."/>
            <person name="Henrissat B."/>
            <person name="Schoch C.L."/>
            <person name="Horwitz B.A."/>
            <person name="Barry K.W."/>
            <person name="Condon B.J."/>
            <person name="Copeland A.C."/>
            <person name="Dhillon B."/>
            <person name="Glaser F."/>
            <person name="Hesse C.N."/>
            <person name="Kosti I."/>
            <person name="LaButti K."/>
            <person name="Lindquist E.A."/>
            <person name="Lucas S."/>
            <person name="Salamov A.A."/>
            <person name="Bradshaw R.E."/>
            <person name="Ciuffetti L."/>
            <person name="Hamelin R.C."/>
            <person name="Kema G.H.J."/>
            <person name="Lawrence C."/>
            <person name="Scott J.A."/>
            <person name="Spatafora J.W."/>
            <person name="Turgeon B.G."/>
            <person name="de Wit P.J.G.M."/>
            <person name="Zhong S."/>
            <person name="Goodwin S.B."/>
            <person name="Grigoriev I.V."/>
        </authorList>
    </citation>
    <scope>NUCLEOTIDE SEQUENCE [LARGE SCALE GENOMIC DNA]</scope>
    <source>
        <strain evidence="3 4">UAMH 10762</strain>
    </source>
</reference>
<dbReference type="STRING" id="717646.M2N903"/>
<proteinExistence type="predicted"/>
<feature type="non-terminal residue" evidence="3">
    <location>
        <position position="1"/>
    </location>
</feature>
<dbReference type="EMBL" id="KB445550">
    <property type="protein sequence ID" value="EMD00634.1"/>
    <property type="molecule type" value="Genomic_DNA"/>
</dbReference>
<dbReference type="OMA" id="MINGMMR"/>
<gene>
    <name evidence="3" type="ORF">BAUCODRAFT_40370</name>
</gene>
<dbReference type="HOGENOM" id="CLU_024451_0_0_1"/>
<evidence type="ECO:0000259" key="2">
    <source>
        <dbReference type="Pfam" id="PF12828"/>
    </source>
</evidence>
<dbReference type="PANTHER" id="PTHR47185:SF2">
    <property type="entry name" value="FUNGAL PROTEIN"/>
    <property type="match status" value="1"/>
</dbReference>
<organism evidence="3 4">
    <name type="scientific">Baudoinia panamericana (strain UAMH 10762)</name>
    <name type="common">Angels' share fungus</name>
    <name type="synonym">Baudoinia compniacensis (strain UAMH 10762)</name>
    <dbReference type="NCBI Taxonomy" id="717646"/>
    <lineage>
        <taxon>Eukaryota</taxon>
        <taxon>Fungi</taxon>
        <taxon>Dikarya</taxon>
        <taxon>Ascomycota</taxon>
        <taxon>Pezizomycotina</taxon>
        <taxon>Dothideomycetes</taxon>
        <taxon>Dothideomycetidae</taxon>
        <taxon>Mycosphaerellales</taxon>
        <taxon>Teratosphaeriaceae</taxon>
        <taxon>Baudoinia</taxon>
    </lineage>
</organism>
<evidence type="ECO:0000259" key="1">
    <source>
        <dbReference type="Pfam" id="PF12825"/>
    </source>
</evidence>
<name>M2N903_BAUPA</name>
<keyword evidence="4" id="KW-1185">Reference proteome</keyword>
<evidence type="ECO:0000313" key="4">
    <source>
        <dbReference type="Proteomes" id="UP000011761"/>
    </source>
</evidence>
<dbReference type="OrthoDB" id="2117459at2759"/>
<dbReference type="InterPro" id="IPR047168">
    <property type="entry name" value="LEC1-like"/>
</dbReference>
<feature type="domain" description="PX" evidence="1">
    <location>
        <begin position="164"/>
        <end position="345"/>
    </location>
</feature>
<dbReference type="Proteomes" id="UP000011761">
    <property type="component" value="Unassembled WGS sequence"/>
</dbReference>
<feature type="domain" description="PX" evidence="1">
    <location>
        <begin position="355"/>
        <end position="482"/>
    </location>
</feature>
<feature type="non-terminal residue" evidence="3">
    <location>
        <position position="589"/>
    </location>
</feature>
<feature type="domain" description="PX-associated" evidence="2">
    <location>
        <begin position="3"/>
        <end position="120"/>
    </location>
</feature>
<dbReference type="eggNOG" id="ENOG502R4GW">
    <property type="taxonomic scope" value="Eukaryota"/>
</dbReference>
<dbReference type="Pfam" id="PF12828">
    <property type="entry name" value="PXB"/>
    <property type="match status" value="1"/>
</dbReference>
<dbReference type="InterPro" id="IPR024554">
    <property type="entry name" value="LEC1-like_C"/>
</dbReference>
<dbReference type="PANTHER" id="PTHR47185">
    <property type="entry name" value="PX DOMAIN-CONTAINING PROTEIN YPR097W"/>
    <property type="match status" value="1"/>
</dbReference>
<dbReference type="Pfam" id="PF12825">
    <property type="entry name" value="DUF3818"/>
    <property type="match status" value="2"/>
</dbReference>
<sequence>TTSAPLTDEQTHALFDILTHHETYQEIQDFKYPGAVRHYGPPFQDDIGTSDSPILQSLLSKFILKLPGLRDVSPDFWKTRVSDLIDELAQAELSESYDKGLLGVRKTLATAISALIEYPARGCLAGVSKSEGAKKDYNKDDPDDVIRAWHDALQEVVYGDLTDTLFAKAAETDDLTKHPTLVQAMHEFVIVNIASLLHYTLILSPEGPTLLRMLQSVHRLIPYMAVRQALKIGNVASMLGAIMKIVLAKASVGSLTNWVGITSGADEGMNLLQQIISQVLGWDKRELKKRAEKIESSKDAPPKEVISELKSWISSRSREEHEECRRQSKDQGMSIVTVIMATSSHSVEMTEIQHSNALEYLALHLGARDRDEIVRVLCRRSPDHLSALVREGVDAYTPMIRNVHQAVNLSDTVWDFERFVTDMLKMSKPSGAKGEEKPPSVENYVDLLHRHQSCSHKFIHQVAKNGKEVTAWWKEYVHLAAAQFKRDVKPPPTEAVVPEHAAAGGAQKAIVSAFSDLSKDDQESVRKELDTWAKYLRDLHAASASRVRAVIKRTGSTPYGPGAYLARWQHLLDTTVITPGQPKGPVRYG</sequence>
<accession>M2N903</accession>
<evidence type="ECO:0000313" key="3">
    <source>
        <dbReference type="EMBL" id="EMD00634.1"/>
    </source>
</evidence>
<dbReference type="AlphaFoldDB" id="M2N903"/>
<dbReference type="RefSeq" id="XP_007671818.1">
    <property type="nucleotide sequence ID" value="XM_007673628.1"/>
</dbReference>
<dbReference type="KEGG" id="bcom:BAUCODRAFT_40370"/>
<dbReference type="GeneID" id="19113976"/>
<protein>
    <submittedName>
        <fullName evidence="3">Uncharacterized protein</fullName>
    </submittedName>
</protein>